<evidence type="ECO:0000313" key="2">
    <source>
        <dbReference type="Proteomes" id="UP001193748"/>
    </source>
</evidence>
<dbReference type="EMBL" id="JABSWW010000001">
    <property type="protein sequence ID" value="NRT88127.1"/>
    <property type="molecule type" value="Genomic_DNA"/>
</dbReference>
<proteinExistence type="predicted"/>
<name>A0AAX0AYE3_CLOBE</name>
<dbReference type="AlphaFoldDB" id="A0AAX0AYE3"/>
<reference evidence="1" key="1">
    <citation type="submission" date="2020-05" db="EMBL/GenBank/DDBJ databases">
        <authorList>
            <person name="Brown S."/>
            <person name="Huntemann M."/>
            <person name="Clum A."/>
            <person name="Spunde A."/>
            <person name="Palaniappan K."/>
            <person name="Ritter S."/>
            <person name="Mikhailova N."/>
            <person name="Chen I.-M."/>
            <person name="Stamatis D."/>
            <person name="Reddy T."/>
            <person name="O'Malley R."/>
            <person name="Daum C."/>
            <person name="Shapiro N."/>
            <person name="Ivanova N."/>
            <person name="Kyrpides N."/>
            <person name="Woyke T."/>
        </authorList>
    </citation>
    <scope>NUCLEOTIDE SEQUENCE</scope>
    <source>
        <strain evidence="1">DJ080</strain>
    </source>
</reference>
<reference evidence="1" key="2">
    <citation type="journal article" date="2022" name="Nat. Biotechnol.">
        <title>Carbon-negative production of acetone and isopropanol by gas fermentation at industrial pilot scale.</title>
        <authorList>
            <person name="Liew F.E."/>
            <person name="Nogle R."/>
            <person name="Abdalla T."/>
            <person name="Rasor B.J."/>
            <person name="Canter C."/>
            <person name="Jensen R.O."/>
            <person name="Wang L."/>
            <person name="Strutz J."/>
            <person name="Chirania P."/>
            <person name="De Tissera S."/>
            <person name="Mueller A.P."/>
            <person name="Ruan Z."/>
            <person name="Gao A."/>
            <person name="Tran L."/>
            <person name="Engle N.L."/>
            <person name="Bromley J.C."/>
            <person name="Daniell J."/>
            <person name="Conrado R."/>
            <person name="Tschaplinski T.J."/>
            <person name="Giannone R.J."/>
            <person name="Hettich R.L."/>
            <person name="Karim A.S."/>
            <person name="Simpson S.D."/>
            <person name="Brown S.D."/>
            <person name="Leang C."/>
            <person name="Jewett M.C."/>
            <person name="Kopke M."/>
        </authorList>
    </citation>
    <scope>NUCLEOTIDE SEQUENCE</scope>
    <source>
        <strain evidence="1">DJ080</strain>
    </source>
</reference>
<organism evidence="1 2">
    <name type="scientific">Clostridium beijerinckii</name>
    <name type="common">Clostridium MP</name>
    <dbReference type="NCBI Taxonomy" id="1520"/>
    <lineage>
        <taxon>Bacteria</taxon>
        <taxon>Bacillati</taxon>
        <taxon>Bacillota</taxon>
        <taxon>Clostridia</taxon>
        <taxon>Eubacteriales</taxon>
        <taxon>Clostridiaceae</taxon>
        <taxon>Clostridium</taxon>
    </lineage>
</organism>
<protein>
    <submittedName>
        <fullName evidence="1">Uncharacterized protein</fullName>
    </submittedName>
</protein>
<gene>
    <name evidence="1" type="ORF">B0H41_001806</name>
</gene>
<accession>A0AAX0AYE3</accession>
<dbReference type="RefSeq" id="WP_171786413.1">
    <property type="nucleotide sequence ID" value="NZ_JABFUN010000001.1"/>
</dbReference>
<comment type="caution">
    <text evidence="1">The sequence shown here is derived from an EMBL/GenBank/DDBJ whole genome shotgun (WGS) entry which is preliminary data.</text>
</comment>
<sequence length="83" mass="10215">MTKKELTFQYFRDNPDVVWQRESIQHYKKLGIRKSTYITYKSEYIAILQVKESNMLKVRNPELYFKGRPRQKFIFNDSSLFRK</sequence>
<dbReference type="Proteomes" id="UP001193748">
    <property type="component" value="Unassembled WGS sequence"/>
</dbReference>
<evidence type="ECO:0000313" key="1">
    <source>
        <dbReference type="EMBL" id="NRT88127.1"/>
    </source>
</evidence>